<organism evidence="2 3">
    <name type="scientific">Austropuccinia psidii MF-1</name>
    <dbReference type="NCBI Taxonomy" id="1389203"/>
    <lineage>
        <taxon>Eukaryota</taxon>
        <taxon>Fungi</taxon>
        <taxon>Dikarya</taxon>
        <taxon>Basidiomycota</taxon>
        <taxon>Pucciniomycotina</taxon>
        <taxon>Pucciniomycetes</taxon>
        <taxon>Pucciniales</taxon>
        <taxon>Sphaerophragmiaceae</taxon>
        <taxon>Austropuccinia</taxon>
    </lineage>
</organism>
<dbReference type="EMBL" id="AVOT02064520">
    <property type="protein sequence ID" value="MBW0556913.1"/>
    <property type="molecule type" value="Genomic_DNA"/>
</dbReference>
<dbReference type="AlphaFoldDB" id="A0A9Q3J5X4"/>
<gene>
    <name evidence="2" type="ORF">O181_096628</name>
</gene>
<feature type="compositionally biased region" description="Basic and acidic residues" evidence="1">
    <location>
        <begin position="36"/>
        <end position="51"/>
    </location>
</feature>
<keyword evidence="3" id="KW-1185">Reference proteome</keyword>
<feature type="compositionally biased region" description="Acidic residues" evidence="1">
    <location>
        <begin position="125"/>
        <end position="145"/>
    </location>
</feature>
<sequence>MDYYSQRWYKKLSPHEKRIYPDRKNVAFLPDAEDSLQPKRHPDEKCTDKQFNEKYREEVAKLFELSDEEESADEEEADAEEGESINLEAPSEGEEDNDEGEFYGPGEYLYDDDDFSPQDYSSSKEEDDEGSIENNEGDSMEGVEE</sequence>
<feature type="region of interest" description="Disordered" evidence="1">
    <location>
        <begin position="63"/>
        <end position="145"/>
    </location>
</feature>
<reference evidence="2" key="1">
    <citation type="submission" date="2021-03" db="EMBL/GenBank/DDBJ databases">
        <title>Draft genome sequence of rust myrtle Austropuccinia psidii MF-1, a brazilian biotype.</title>
        <authorList>
            <person name="Quecine M.C."/>
            <person name="Pachon D.M.R."/>
            <person name="Bonatelli M.L."/>
            <person name="Correr F.H."/>
            <person name="Franceschini L.M."/>
            <person name="Leite T.F."/>
            <person name="Margarido G.R.A."/>
            <person name="Almeida C.A."/>
            <person name="Ferrarezi J.A."/>
            <person name="Labate C.A."/>
        </authorList>
    </citation>
    <scope>NUCLEOTIDE SEQUENCE</scope>
    <source>
        <strain evidence="2">MF-1</strain>
    </source>
</reference>
<feature type="compositionally biased region" description="Acidic residues" evidence="1">
    <location>
        <begin position="65"/>
        <end position="83"/>
    </location>
</feature>
<comment type="caution">
    <text evidence="2">The sequence shown here is derived from an EMBL/GenBank/DDBJ whole genome shotgun (WGS) entry which is preliminary data.</text>
</comment>
<feature type="region of interest" description="Disordered" evidence="1">
    <location>
        <begin position="30"/>
        <end position="51"/>
    </location>
</feature>
<protein>
    <submittedName>
        <fullName evidence="2">Uncharacterized protein</fullName>
    </submittedName>
</protein>
<evidence type="ECO:0000313" key="2">
    <source>
        <dbReference type="EMBL" id="MBW0556913.1"/>
    </source>
</evidence>
<evidence type="ECO:0000256" key="1">
    <source>
        <dbReference type="SAM" id="MobiDB-lite"/>
    </source>
</evidence>
<proteinExistence type="predicted"/>
<feature type="compositionally biased region" description="Acidic residues" evidence="1">
    <location>
        <begin position="91"/>
        <end position="101"/>
    </location>
</feature>
<accession>A0A9Q3J5X4</accession>
<dbReference type="OrthoDB" id="2506837at2759"/>
<evidence type="ECO:0000313" key="3">
    <source>
        <dbReference type="Proteomes" id="UP000765509"/>
    </source>
</evidence>
<name>A0A9Q3J5X4_9BASI</name>
<dbReference type="Proteomes" id="UP000765509">
    <property type="component" value="Unassembled WGS sequence"/>
</dbReference>